<dbReference type="EMBL" id="CP011409">
    <property type="protein sequence ID" value="AKZ63776.1"/>
    <property type="molecule type" value="Genomic_DNA"/>
</dbReference>
<accession>A0ABM5V2R7</accession>
<evidence type="ECO:0000313" key="1">
    <source>
        <dbReference type="EMBL" id="AKZ63776.1"/>
    </source>
</evidence>
<dbReference type="Pfam" id="PF11066">
    <property type="entry name" value="DUF2867"/>
    <property type="match status" value="1"/>
</dbReference>
<organism evidence="1 2">
    <name type="scientific">Herbaspirillum hiltneri N3</name>
    <dbReference type="NCBI Taxonomy" id="1262470"/>
    <lineage>
        <taxon>Bacteria</taxon>
        <taxon>Pseudomonadati</taxon>
        <taxon>Pseudomonadota</taxon>
        <taxon>Betaproteobacteria</taxon>
        <taxon>Burkholderiales</taxon>
        <taxon>Oxalobacteraceae</taxon>
        <taxon>Herbaspirillum</taxon>
    </lineage>
</organism>
<protein>
    <recommendedName>
        <fullName evidence="3">DUF2867 domain-containing protein</fullName>
    </recommendedName>
</protein>
<dbReference type="RefSeq" id="WP_053198653.1">
    <property type="nucleotide sequence ID" value="NZ_CP011409.1"/>
</dbReference>
<gene>
    <name evidence="1" type="ORF">F506_14870</name>
</gene>
<name>A0ABM5V2R7_9BURK</name>
<evidence type="ECO:0000313" key="2">
    <source>
        <dbReference type="Proteomes" id="UP000063429"/>
    </source>
</evidence>
<keyword evidence="2" id="KW-1185">Reference proteome</keyword>
<sequence>MKTPSAHLVDTDAALLQDLPGADFSDAFSIALSDEQARQSAAQLAELMFRRKPSWISLLLSIRNRAVAMFGLRAADMQIDDGVRRAVGGFPMISQSDDLVQLGFDDKHLDFRVWVRRDAATPTSPAQLTLTTVVRTNQLLGRAYLGAIMPFHRCIVPAMLNSLRS</sequence>
<evidence type="ECO:0008006" key="3">
    <source>
        <dbReference type="Google" id="ProtNLM"/>
    </source>
</evidence>
<dbReference type="InterPro" id="IPR021295">
    <property type="entry name" value="DUF2867"/>
</dbReference>
<dbReference type="Proteomes" id="UP000063429">
    <property type="component" value="Chromosome"/>
</dbReference>
<reference evidence="2" key="1">
    <citation type="journal article" date="2015" name="Genome Announc.">
        <title>Complete Genome Sequence of Herbaspirillum hiltneri N3 (DSM 17495), Isolated from Surface-Sterilized Wheat Roots.</title>
        <authorList>
            <person name="Guizelini D."/>
            <person name="Saizaki P.M."/>
            <person name="Coimbra N.A."/>
            <person name="Weiss V.A."/>
            <person name="Faoro H."/>
            <person name="Sfeir M.Z."/>
            <person name="Baura V.A."/>
            <person name="Monteiro R.A."/>
            <person name="Chubatsu L.S."/>
            <person name="Souza E.M."/>
            <person name="Cruz L.M."/>
            <person name="Pedrosa F.O."/>
            <person name="Raittz R.T."/>
            <person name="Marchaukoski J.N."/>
            <person name="Steffens M.B."/>
        </authorList>
    </citation>
    <scope>NUCLEOTIDE SEQUENCE [LARGE SCALE GENOMIC DNA]</scope>
    <source>
        <strain evidence="2">N3</strain>
    </source>
</reference>
<proteinExistence type="predicted"/>